<feature type="compositionally biased region" description="Basic and acidic residues" evidence="1">
    <location>
        <begin position="101"/>
        <end position="116"/>
    </location>
</feature>
<protein>
    <submittedName>
        <fullName evidence="3">Uncharacterized protein</fullName>
    </submittedName>
</protein>
<dbReference type="RefSeq" id="WP_153973761.1">
    <property type="nucleotide sequence ID" value="NZ_CP039268.1"/>
</dbReference>
<gene>
    <name evidence="3" type="ORF">E6P07_00260</name>
</gene>
<sequence>MYWLMLFAGIAVPIMALAQSRFQALEPDYTQGYERSDSPRADQPGVDPGYWVFPDGTRSGPLGSEAPRFGQPPVTETGATPKYRFRGDPPPGEGRSVAPDSDLRFRPLTPRERERQGPTTRWRPTDEERRGALTERPTLFDTLVPGEPGWPDPWNRPP</sequence>
<keyword evidence="2" id="KW-0732">Signal</keyword>
<proteinExistence type="predicted"/>
<dbReference type="Proteomes" id="UP000426424">
    <property type="component" value="Chromosome"/>
</dbReference>
<organism evidence="3 4">
    <name type="scientific">Thermochromatium tepidum ATCC 43061</name>
    <dbReference type="NCBI Taxonomy" id="316276"/>
    <lineage>
        <taxon>Bacteria</taxon>
        <taxon>Pseudomonadati</taxon>
        <taxon>Pseudomonadota</taxon>
        <taxon>Gammaproteobacteria</taxon>
        <taxon>Chromatiales</taxon>
        <taxon>Chromatiaceae</taxon>
        <taxon>Thermochromatium</taxon>
    </lineage>
</organism>
<feature type="signal peptide" evidence="2">
    <location>
        <begin position="1"/>
        <end position="18"/>
    </location>
</feature>
<evidence type="ECO:0000313" key="4">
    <source>
        <dbReference type="Proteomes" id="UP000426424"/>
    </source>
</evidence>
<evidence type="ECO:0000256" key="1">
    <source>
        <dbReference type="SAM" id="MobiDB-lite"/>
    </source>
</evidence>
<reference evidence="3 4" key="1">
    <citation type="submission" date="2019-12" db="EMBL/GenBank/DDBJ databases">
        <title>The complete genome of the thermophilic, anoxygenic phototrophic gammaproteobacterium Thermochromatium tepidum.</title>
        <authorList>
            <person name="Sattley W.M."/>
            <person name="Swingley W.D."/>
            <person name="Burchell B.M."/>
            <person name="Gurbani S.A."/>
            <person name="Kujawa C.M."/>
            <person name="Nuccio D.A."/>
            <person name="Schladweiler J."/>
            <person name="Shaffer K.N."/>
            <person name="Stokes L.M."/>
            <person name="Touchman J.W."/>
            <person name="Blankenship R.E."/>
            <person name="Madigan M.T."/>
        </authorList>
    </citation>
    <scope>NUCLEOTIDE SEQUENCE [LARGE SCALE GENOMIC DNA]</scope>
    <source>
        <strain evidence="3 4">ATCC 43061</strain>
    </source>
</reference>
<evidence type="ECO:0000256" key="2">
    <source>
        <dbReference type="SAM" id="SignalP"/>
    </source>
</evidence>
<feature type="region of interest" description="Disordered" evidence="1">
    <location>
        <begin position="31"/>
        <end position="158"/>
    </location>
</feature>
<dbReference type="EMBL" id="CP039268">
    <property type="protein sequence ID" value="QGU31561.1"/>
    <property type="molecule type" value="Genomic_DNA"/>
</dbReference>
<feature type="compositionally biased region" description="Basic and acidic residues" evidence="1">
    <location>
        <begin position="123"/>
        <end position="133"/>
    </location>
</feature>
<evidence type="ECO:0000313" key="3">
    <source>
        <dbReference type="EMBL" id="QGU31561.1"/>
    </source>
</evidence>
<accession>A0A6I6DVP7</accession>
<feature type="chain" id="PRO_5026205299" evidence="2">
    <location>
        <begin position="19"/>
        <end position="158"/>
    </location>
</feature>
<feature type="compositionally biased region" description="Pro residues" evidence="1">
    <location>
        <begin position="148"/>
        <end position="158"/>
    </location>
</feature>
<dbReference type="OrthoDB" id="5771432at2"/>
<dbReference type="KEGG" id="ttp:E6P07_00260"/>
<name>A0A6I6DVP7_THETI</name>
<dbReference type="AlphaFoldDB" id="A0A6I6DVP7"/>
<keyword evidence="4" id="KW-1185">Reference proteome</keyword>